<evidence type="ECO:0000313" key="3">
    <source>
        <dbReference type="Proteomes" id="UP000499080"/>
    </source>
</evidence>
<keyword evidence="3" id="KW-1185">Reference proteome</keyword>
<evidence type="ECO:0000259" key="1">
    <source>
        <dbReference type="PROSITE" id="PS50994"/>
    </source>
</evidence>
<dbReference type="InterPro" id="IPR012337">
    <property type="entry name" value="RNaseH-like_sf"/>
</dbReference>
<dbReference type="InterPro" id="IPR041588">
    <property type="entry name" value="Integrase_H2C2"/>
</dbReference>
<evidence type="ECO:0000313" key="2">
    <source>
        <dbReference type="EMBL" id="GBL85229.1"/>
    </source>
</evidence>
<dbReference type="Pfam" id="PF00665">
    <property type="entry name" value="rve"/>
    <property type="match status" value="1"/>
</dbReference>
<dbReference type="OrthoDB" id="6434913at2759"/>
<organism evidence="2 3">
    <name type="scientific">Araneus ventricosus</name>
    <name type="common">Orbweaver spider</name>
    <name type="synonym">Epeira ventricosa</name>
    <dbReference type="NCBI Taxonomy" id="182803"/>
    <lineage>
        <taxon>Eukaryota</taxon>
        <taxon>Metazoa</taxon>
        <taxon>Ecdysozoa</taxon>
        <taxon>Arthropoda</taxon>
        <taxon>Chelicerata</taxon>
        <taxon>Arachnida</taxon>
        <taxon>Araneae</taxon>
        <taxon>Araneomorphae</taxon>
        <taxon>Entelegynae</taxon>
        <taxon>Araneoidea</taxon>
        <taxon>Araneidae</taxon>
        <taxon>Araneus</taxon>
    </lineage>
</organism>
<sequence>MAEAQRMDKELEELMKNSSLSFKTIEFLGSNLPLYCDVSTGQVRPYVPKTFRRAVFLSVHDLAHSGCKETIDAVRRRYIWKSLHKDCTIWCKTCFLCQKSNIHRHTKSPIGKYPLPSGRFNHVNLDIVGSLPLSCGFTFLLICVDRFTRWPEAFPLQNQSASTVAEAFFSGWISRFGVPEAITTNQGRNFESDLFHALAKCLGIHKQRTTAYHPAAIGIVERFHRQLKAALKYSLESSEKWVQKLPIILLGIRTSLKKDIGSSAAELVYGTNIRLPEEFFSVTGLKIHQEFLTTLRNHFREIQPKHTSDHSDRLFFVHRNLSDASHDFVLQDMVKRTLRQSYDGPFKVLARKQKFFQLQIRLQKKWISIDRLKPAQILPDPTTSRPFSLAPPRRSLLTLNPLGESFGVGYVCVELVHDARQRVVHFEFEFFNWQRHSSDAIDVPVR</sequence>
<dbReference type="Gene3D" id="3.30.420.10">
    <property type="entry name" value="Ribonuclease H-like superfamily/Ribonuclease H"/>
    <property type="match status" value="1"/>
</dbReference>
<dbReference type="PANTHER" id="PTHR38681:SF1">
    <property type="entry name" value="RETROVIRUS-RELATED POL POLYPROTEIN FROM TRANSPOSON 412-LIKE PROTEIN"/>
    <property type="match status" value="1"/>
</dbReference>
<dbReference type="Gene3D" id="1.10.340.70">
    <property type="match status" value="1"/>
</dbReference>
<dbReference type="EMBL" id="BGPR01000042">
    <property type="protein sequence ID" value="GBL85229.1"/>
    <property type="molecule type" value="Genomic_DNA"/>
</dbReference>
<dbReference type="PROSITE" id="PS50994">
    <property type="entry name" value="INTEGRASE"/>
    <property type="match status" value="1"/>
</dbReference>
<protein>
    <submittedName>
        <fullName evidence="2">Pro-Pol polyprotein</fullName>
    </submittedName>
</protein>
<dbReference type="Proteomes" id="UP000499080">
    <property type="component" value="Unassembled WGS sequence"/>
</dbReference>
<accession>A0A4Y2B1B4</accession>
<dbReference type="GO" id="GO:0015074">
    <property type="term" value="P:DNA integration"/>
    <property type="evidence" value="ECO:0007669"/>
    <property type="project" value="InterPro"/>
</dbReference>
<dbReference type="SUPFAM" id="SSF53098">
    <property type="entry name" value="Ribonuclease H-like"/>
    <property type="match status" value="1"/>
</dbReference>
<dbReference type="InterPro" id="IPR001584">
    <property type="entry name" value="Integrase_cat-core"/>
</dbReference>
<dbReference type="AlphaFoldDB" id="A0A4Y2B1B4"/>
<feature type="domain" description="Integrase catalytic" evidence="1">
    <location>
        <begin position="112"/>
        <end position="284"/>
    </location>
</feature>
<reference evidence="2 3" key="1">
    <citation type="journal article" date="2019" name="Sci. Rep.">
        <title>Orb-weaving spider Araneus ventricosus genome elucidates the spidroin gene catalogue.</title>
        <authorList>
            <person name="Kono N."/>
            <person name="Nakamura H."/>
            <person name="Ohtoshi R."/>
            <person name="Moran D.A.P."/>
            <person name="Shinohara A."/>
            <person name="Yoshida Y."/>
            <person name="Fujiwara M."/>
            <person name="Mori M."/>
            <person name="Tomita M."/>
            <person name="Arakawa K."/>
        </authorList>
    </citation>
    <scope>NUCLEOTIDE SEQUENCE [LARGE SCALE GENOMIC DNA]</scope>
</reference>
<dbReference type="FunFam" id="3.30.420.10:FF:000032">
    <property type="entry name" value="Retrovirus-related Pol polyprotein from transposon 297-like Protein"/>
    <property type="match status" value="1"/>
</dbReference>
<dbReference type="GO" id="GO:0003676">
    <property type="term" value="F:nucleic acid binding"/>
    <property type="evidence" value="ECO:0007669"/>
    <property type="project" value="InterPro"/>
</dbReference>
<dbReference type="InterPro" id="IPR036397">
    <property type="entry name" value="RNaseH_sf"/>
</dbReference>
<dbReference type="Pfam" id="PF17921">
    <property type="entry name" value="Integrase_H2C2"/>
    <property type="match status" value="1"/>
</dbReference>
<gene>
    <name evidence="2" type="primary">pol_3416</name>
    <name evidence="2" type="ORF">AVEN_222709_1</name>
</gene>
<dbReference type="PANTHER" id="PTHR38681">
    <property type="entry name" value="RETROVIRUS-RELATED POL POLYPROTEIN FROM TRANSPOSON 412-LIKE PROTEIN-RELATED"/>
    <property type="match status" value="1"/>
</dbReference>
<name>A0A4Y2B1B4_ARAVE</name>
<comment type="caution">
    <text evidence="2">The sequence shown here is derived from an EMBL/GenBank/DDBJ whole genome shotgun (WGS) entry which is preliminary data.</text>
</comment>
<proteinExistence type="predicted"/>